<keyword evidence="2" id="KW-0418">Kinase</keyword>
<dbReference type="Pfam" id="PF00480">
    <property type="entry name" value="ROK"/>
    <property type="match status" value="1"/>
</dbReference>
<sequence length="313" mass="34005">MKKDTVLAVDVGGTKVLIGEVDKEGNVLSQNKFKSDISSQEAALNQIIDAIIDYFSKNIIGDIKAIAVDIVGRVNSDKGVWYEIDPAEKNEINVSKELGKRFNLPCFVINDLAAATEAENLLGIGNVTKNFIYLSVGTGIAGRMVVNGKMVLGEDYDSGEFGHMVVDSESRVKCICGRYGCVEPLASGLGMSNQAHQLKKFNATNLKVLPNHRVGAKELFEAYDQNDPLAVAVVNQSLKATSNMVMNLVRIINPKAVRFGGGVTTGGWYVDHLQELLDLQTMRFVKYGVKNTELDPNLIALQGCALFAFSKIA</sequence>
<comment type="similarity">
    <text evidence="1">Belongs to the ROK (NagC/XylR) family.</text>
</comment>
<evidence type="ECO:0000313" key="3">
    <source>
        <dbReference type="Proteomes" id="UP000196649"/>
    </source>
</evidence>
<dbReference type="Proteomes" id="UP000196649">
    <property type="component" value="Unassembled WGS sequence"/>
</dbReference>
<dbReference type="AlphaFoldDB" id="A0A210P910"/>
<proteinExistence type="inferred from homology"/>
<comment type="caution">
    <text evidence="2">The sequence shown here is derived from an EMBL/GenBank/DDBJ whole genome shotgun (WGS) entry which is preliminary data.</text>
</comment>
<accession>A0A210P910</accession>
<dbReference type="EC" id="2.7.1.2" evidence="2"/>
<gene>
    <name evidence="2" type="ORF">LKACC12383_01449</name>
</gene>
<keyword evidence="2" id="KW-0808">Transferase</keyword>
<dbReference type="Gene3D" id="3.30.420.40">
    <property type="match status" value="2"/>
</dbReference>
<dbReference type="PANTHER" id="PTHR18964:SF149">
    <property type="entry name" value="BIFUNCTIONAL UDP-N-ACETYLGLUCOSAMINE 2-EPIMERASE_N-ACETYLMANNOSAMINE KINASE"/>
    <property type="match status" value="1"/>
</dbReference>
<dbReference type="EMBL" id="MXAL01000006">
    <property type="protein sequence ID" value="OWF32959.1"/>
    <property type="molecule type" value="Genomic_DNA"/>
</dbReference>
<dbReference type="PANTHER" id="PTHR18964">
    <property type="entry name" value="ROK (REPRESSOR, ORF, KINASE) FAMILY"/>
    <property type="match status" value="1"/>
</dbReference>
<dbReference type="InterPro" id="IPR000600">
    <property type="entry name" value="ROK"/>
</dbReference>
<dbReference type="RefSeq" id="WP_054642967.1">
    <property type="nucleotide sequence ID" value="NZ_LNUB01000037.1"/>
</dbReference>
<dbReference type="GO" id="GO:0004340">
    <property type="term" value="F:glucokinase activity"/>
    <property type="evidence" value="ECO:0007669"/>
    <property type="project" value="UniProtKB-EC"/>
</dbReference>
<reference evidence="2 3" key="1">
    <citation type="submission" date="2017-03" db="EMBL/GenBank/DDBJ databases">
        <title>Genome sequence of Lactobacillus kimchii KACC 12383.</title>
        <authorList>
            <person name="Chun J."/>
        </authorList>
    </citation>
    <scope>NUCLEOTIDE SEQUENCE [LARGE SCALE GENOMIC DNA]</scope>
    <source>
        <strain evidence="2 3">KACC 12383</strain>
    </source>
</reference>
<protein>
    <submittedName>
        <fullName evidence="2">Glucokinase</fullName>
        <ecNumber evidence="2">2.7.1.2</ecNumber>
    </submittedName>
</protein>
<evidence type="ECO:0000256" key="1">
    <source>
        <dbReference type="ARBA" id="ARBA00006479"/>
    </source>
</evidence>
<dbReference type="InterPro" id="IPR043129">
    <property type="entry name" value="ATPase_NBD"/>
</dbReference>
<evidence type="ECO:0000313" key="2">
    <source>
        <dbReference type="EMBL" id="OWF32959.1"/>
    </source>
</evidence>
<dbReference type="SUPFAM" id="SSF53067">
    <property type="entry name" value="Actin-like ATPase domain"/>
    <property type="match status" value="1"/>
</dbReference>
<name>A0A210P910_9LACO</name>
<organism evidence="2 3">
    <name type="scientific">Companilactobacillus kimchii</name>
    <dbReference type="NCBI Taxonomy" id="2801452"/>
    <lineage>
        <taxon>Bacteria</taxon>
        <taxon>Bacillati</taxon>
        <taxon>Bacillota</taxon>
        <taxon>Bacilli</taxon>
        <taxon>Lactobacillales</taxon>
        <taxon>Lactobacillaceae</taxon>
        <taxon>Companilactobacillus</taxon>
    </lineage>
</organism>